<reference evidence="2 3" key="1">
    <citation type="journal article" date="2018" name="MBio">
        <title>Comparative Genomics Reveals the Core Gene Toolbox for the Fungus-Insect Symbiosis.</title>
        <authorList>
            <person name="Wang Y."/>
            <person name="Stata M."/>
            <person name="Wang W."/>
            <person name="Stajich J.E."/>
            <person name="White M.M."/>
            <person name="Moncalvo J.M."/>
        </authorList>
    </citation>
    <scope>NUCLEOTIDE SEQUENCE [LARGE SCALE GENOMIC DNA]</scope>
    <source>
        <strain evidence="2 3">SWE-8-4</strain>
    </source>
</reference>
<comment type="caution">
    <text evidence="2">The sequence shown here is derived from an EMBL/GenBank/DDBJ whole genome shotgun (WGS) entry which is preliminary data.</text>
</comment>
<keyword evidence="3" id="KW-1185">Reference proteome</keyword>
<evidence type="ECO:0000256" key="1">
    <source>
        <dbReference type="SAM" id="SignalP"/>
    </source>
</evidence>
<name>A0A2T9Y6X6_9FUNG</name>
<evidence type="ECO:0000313" key="2">
    <source>
        <dbReference type="EMBL" id="PVU88100.1"/>
    </source>
</evidence>
<organism evidence="2 3">
    <name type="scientific">Smittium simulii</name>
    <dbReference type="NCBI Taxonomy" id="133385"/>
    <lineage>
        <taxon>Eukaryota</taxon>
        <taxon>Fungi</taxon>
        <taxon>Fungi incertae sedis</taxon>
        <taxon>Zoopagomycota</taxon>
        <taxon>Kickxellomycotina</taxon>
        <taxon>Harpellomycetes</taxon>
        <taxon>Harpellales</taxon>
        <taxon>Legeriomycetaceae</taxon>
        <taxon>Smittium</taxon>
    </lineage>
</organism>
<sequence length="217" mass="25508">MVKIILLYTVAFLGSTFGVHLPNDIYGKQSEVVTQLVQNSGSNSGLIENLKIRNDNPPQYQYDKYILFKKDYDDFNRLETETALKEKLRLCINEFRSIKDNTAASVDILNKKVKKNEDFDYAKVSLEDIFFNYELTKNATVICIYDTIKKFNDFKTKSESFEKSFYNRISEFMNVRENYVTTVRGIYKQYLNCKNLNSDDFIEHFEEIIINFLSITD</sequence>
<protein>
    <submittedName>
        <fullName evidence="2">Uncharacterized protein</fullName>
    </submittedName>
</protein>
<proteinExistence type="predicted"/>
<accession>A0A2T9Y6X6</accession>
<gene>
    <name evidence="2" type="ORF">BB561_006033</name>
</gene>
<keyword evidence="1" id="KW-0732">Signal</keyword>
<feature type="chain" id="PRO_5015767801" evidence="1">
    <location>
        <begin position="19"/>
        <end position="217"/>
    </location>
</feature>
<dbReference type="AlphaFoldDB" id="A0A2T9Y6X6"/>
<dbReference type="EMBL" id="MBFR01000414">
    <property type="protein sequence ID" value="PVU88100.1"/>
    <property type="molecule type" value="Genomic_DNA"/>
</dbReference>
<dbReference type="Proteomes" id="UP000245383">
    <property type="component" value="Unassembled WGS sequence"/>
</dbReference>
<evidence type="ECO:0000313" key="3">
    <source>
        <dbReference type="Proteomes" id="UP000245383"/>
    </source>
</evidence>
<feature type="signal peptide" evidence="1">
    <location>
        <begin position="1"/>
        <end position="18"/>
    </location>
</feature>